<reference evidence="1 2" key="1">
    <citation type="submission" date="2018-06" db="EMBL/GenBank/DDBJ databases">
        <authorList>
            <consortium name="Pathogen Informatics"/>
            <person name="Doyle S."/>
        </authorList>
    </citation>
    <scope>NUCLEOTIDE SEQUENCE [LARGE SCALE GENOMIC DNA]</scope>
    <source>
        <strain evidence="1 2">NCTC10571</strain>
    </source>
</reference>
<dbReference type="Proteomes" id="UP000255234">
    <property type="component" value="Unassembled WGS sequence"/>
</dbReference>
<evidence type="ECO:0008006" key="3">
    <source>
        <dbReference type="Google" id="ProtNLM"/>
    </source>
</evidence>
<sequence length="150" mass="17487">MKQNLFRGKCIEDNNAIYKKGDWVFGNLLDNYGNTNEVFINPKGTKDIIKVDPNTVSQFVANSFLGGEMYFEGDILARELDDDVLQDIADGFYQDEYDDALKGLIIYDDYDCEFYILCDAYGYNMIDIHKFRHYSNKWDDPDLAEKILNR</sequence>
<gene>
    <name evidence="1" type="ORF">NCTC10571_01396</name>
</gene>
<evidence type="ECO:0000313" key="1">
    <source>
        <dbReference type="EMBL" id="STY71240.1"/>
    </source>
</evidence>
<dbReference type="AlphaFoldDB" id="A0A378NS72"/>
<evidence type="ECO:0000313" key="2">
    <source>
        <dbReference type="Proteomes" id="UP000255234"/>
    </source>
</evidence>
<organism evidence="1 2">
    <name type="scientific">Megamonas hypermegale</name>
    <dbReference type="NCBI Taxonomy" id="158847"/>
    <lineage>
        <taxon>Bacteria</taxon>
        <taxon>Bacillati</taxon>
        <taxon>Bacillota</taxon>
        <taxon>Negativicutes</taxon>
        <taxon>Selenomonadales</taxon>
        <taxon>Selenomonadaceae</taxon>
        <taxon>Megamonas</taxon>
    </lineage>
</organism>
<proteinExistence type="predicted"/>
<protein>
    <recommendedName>
        <fullName evidence="3">YopX protein</fullName>
    </recommendedName>
</protein>
<dbReference type="RefSeq" id="WP_115151604.1">
    <property type="nucleotide sequence ID" value="NZ_UGPP01000001.1"/>
</dbReference>
<name>A0A378NS72_9FIRM</name>
<accession>A0A378NS72</accession>
<dbReference type="EMBL" id="UGPP01000001">
    <property type="protein sequence ID" value="STY71240.1"/>
    <property type="molecule type" value="Genomic_DNA"/>
</dbReference>